<feature type="domain" description="Major facilitator superfamily (MFS) profile" evidence="12">
    <location>
        <begin position="14"/>
        <end position="420"/>
    </location>
</feature>
<comment type="similarity">
    <text evidence="2">Belongs to the major facilitator superfamily. Metabolite:H+ Symporter (MHS) family (TC 2.A.1.6) family.</text>
</comment>
<evidence type="ECO:0000256" key="2">
    <source>
        <dbReference type="ARBA" id="ARBA00008240"/>
    </source>
</evidence>
<feature type="transmembrane region" description="Helical" evidence="11">
    <location>
        <begin position="368"/>
        <end position="392"/>
    </location>
</feature>
<dbReference type="AlphaFoldDB" id="A0A2N3Y101"/>
<dbReference type="Proteomes" id="UP000233786">
    <property type="component" value="Unassembled WGS sequence"/>
</dbReference>
<comment type="caution">
    <text evidence="13">The sequence shown here is derived from an EMBL/GenBank/DDBJ whole genome shotgun (WGS) entry which is preliminary data.</text>
</comment>
<keyword evidence="7 11" id="KW-1133">Transmembrane helix</keyword>
<keyword evidence="8 11" id="KW-0472">Membrane</keyword>
<evidence type="ECO:0000256" key="5">
    <source>
        <dbReference type="ARBA" id="ARBA00022692"/>
    </source>
</evidence>
<comment type="subcellular location">
    <subcellularLocation>
        <location evidence="1">Cell membrane</location>
        <topology evidence="1">Multi-pass membrane protein</topology>
    </subcellularLocation>
</comment>
<proteinExistence type="inferred from homology"/>
<evidence type="ECO:0000256" key="10">
    <source>
        <dbReference type="ARBA" id="ARBA00039918"/>
    </source>
</evidence>
<accession>A0A2N3Y101</accession>
<gene>
    <name evidence="13" type="ORF">A8926_4437</name>
</gene>
<evidence type="ECO:0000256" key="3">
    <source>
        <dbReference type="ARBA" id="ARBA00022448"/>
    </source>
</evidence>
<dbReference type="PANTHER" id="PTHR43045">
    <property type="entry name" value="SHIKIMATE TRANSPORTER"/>
    <property type="match status" value="1"/>
</dbReference>
<evidence type="ECO:0000256" key="6">
    <source>
        <dbReference type="ARBA" id="ARBA00022847"/>
    </source>
</evidence>
<evidence type="ECO:0000256" key="1">
    <source>
        <dbReference type="ARBA" id="ARBA00004651"/>
    </source>
</evidence>
<dbReference type="InterPro" id="IPR005828">
    <property type="entry name" value="MFS_sugar_transport-like"/>
</dbReference>
<feature type="transmembrane region" description="Helical" evidence="11">
    <location>
        <begin position="273"/>
        <end position="292"/>
    </location>
</feature>
<dbReference type="GO" id="GO:0005886">
    <property type="term" value="C:plasma membrane"/>
    <property type="evidence" value="ECO:0007669"/>
    <property type="project" value="UniProtKB-SubCell"/>
</dbReference>
<name>A0A2N3Y101_SACSN</name>
<dbReference type="CDD" id="cd17369">
    <property type="entry name" value="MFS_ShiA_like"/>
    <property type="match status" value="1"/>
</dbReference>
<comment type="function">
    <text evidence="9">May be a proton symporter involved in the uptake of osmolytes such as proline and glycine betaine.</text>
</comment>
<keyword evidence="14" id="KW-1185">Reference proteome</keyword>
<feature type="transmembrane region" description="Helical" evidence="11">
    <location>
        <begin position="87"/>
        <end position="108"/>
    </location>
</feature>
<dbReference type="InterPro" id="IPR020846">
    <property type="entry name" value="MFS_dom"/>
</dbReference>
<dbReference type="OrthoDB" id="8953821at2"/>
<evidence type="ECO:0000256" key="8">
    <source>
        <dbReference type="ARBA" id="ARBA00023136"/>
    </source>
</evidence>
<evidence type="ECO:0000256" key="4">
    <source>
        <dbReference type="ARBA" id="ARBA00022475"/>
    </source>
</evidence>
<sequence length="438" mass="46314">MKNPAPVTASTRKALFGCTVGTALEWYDFFLYGLAASLVFNRLFFPSFNPAVGTLLSFGSFAVAFIARPIGAAIFGHLGDRLGRKKALVHTLYLMGAATLGIGLLPTYHSVGMLAPILLTALRFLQGIGLGGEWAGAVLMSSEHSDARRRGLAASWPQIGAPVGNLLAAGVLGLMLAILPQQEFDAWGWRLPFLLSAVLVLIGLWLRIAVSESPAFREVKKTSKAPLLSVVREHPIRLLAAAGVRIAPDVSYYIWTLFIFSYAAGLDSLPRQLVVNALLVGSALQLLVVPLAGHLSDRFGRRTLSLIGAVGTGAWGFAFFALLDTQRPAMVFAAAIGGLFFHAVMYGPQAALISELFPTNVRYSGAALGSQLAGIAGAAFAPMIAVALLTAFGSASAVSIYVVACAAVTVTVVLLVPETKELSLREGKTAMSQEKMVR</sequence>
<dbReference type="InterPro" id="IPR036259">
    <property type="entry name" value="MFS_trans_sf"/>
</dbReference>
<organism evidence="13 14">
    <name type="scientific">Saccharopolyspora spinosa</name>
    <dbReference type="NCBI Taxonomy" id="60894"/>
    <lineage>
        <taxon>Bacteria</taxon>
        <taxon>Bacillati</taxon>
        <taxon>Actinomycetota</taxon>
        <taxon>Actinomycetes</taxon>
        <taxon>Pseudonocardiales</taxon>
        <taxon>Pseudonocardiaceae</taxon>
        <taxon>Saccharopolyspora</taxon>
    </lineage>
</organism>
<dbReference type="PANTHER" id="PTHR43045:SF1">
    <property type="entry name" value="SHIKIMATE TRANSPORTER"/>
    <property type="match status" value="1"/>
</dbReference>
<feature type="transmembrane region" description="Helical" evidence="11">
    <location>
        <begin position="238"/>
        <end position="261"/>
    </location>
</feature>
<feature type="transmembrane region" description="Helical" evidence="11">
    <location>
        <begin position="51"/>
        <end position="75"/>
    </location>
</feature>
<protein>
    <recommendedName>
        <fullName evidence="10">Putative proline/betaine transporter</fullName>
    </recommendedName>
</protein>
<feature type="transmembrane region" description="Helical" evidence="11">
    <location>
        <begin position="304"/>
        <end position="323"/>
    </location>
</feature>
<dbReference type="RefSeq" id="WP_010315060.1">
    <property type="nucleotide sequence ID" value="NZ_CP061007.1"/>
</dbReference>
<dbReference type="FunFam" id="1.20.1250.20:FF:000001">
    <property type="entry name" value="Dicarboxylate MFS transporter"/>
    <property type="match status" value="1"/>
</dbReference>
<evidence type="ECO:0000256" key="11">
    <source>
        <dbReference type="SAM" id="Phobius"/>
    </source>
</evidence>
<evidence type="ECO:0000259" key="12">
    <source>
        <dbReference type="PROSITE" id="PS50850"/>
    </source>
</evidence>
<feature type="transmembrane region" description="Helical" evidence="11">
    <location>
        <begin position="191"/>
        <end position="210"/>
    </location>
</feature>
<keyword evidence="3" id="KW-0813">Transport</keyword>
<keyword evidence="4" id="KW-1003">Cell membrane</keyword>
<evidence type="ECO:0000256" key="9">
    <source>
        <dbReference type="ARBA" id="ARBA00037295"/>
    </source>
</evidence>
<feature type="transmembrane region" description="Helical" evidence="11">
    <location>
        <begin position="159"/>
        <end position="179"/>
    </location>
</feature>
<dbReference type="EMBL" id="PJNB01000001">
    <property type="protein sequence ID" value="PKW16595.1"/>
    <property type="molecule type" value="Genomic_DNA"/>
</dbReference>
<dbReference type="SUPFAM" id="SSF103473">
    <property type="entry name" value="MFS general substrate transporter"/>
    <property type="match status" value="1"/>
</dbReference>
<dbReference type="Gene3D" id="1.20.1250.20">
    <property type="entry name" value="MFS general substrate transporter like domains"/>
    <property type="match status" value="1"/>
</dbReference>
<feature type="transmembrane region" description="Helical" evidence="11">
    <location>
        <begin position="398"/>
        <end position="416"/>
    </location>
</feature>
<keyword evidence="6" id="KW-0769">Symport</keyword>
<dbReference type="STRING" id="994479.GCA_000194155_07384"/>
<dbReference type="GO" id="GO:0015293">
    <property type="term" value="F:symporter activity"/>
    <property type="evidence" value="ECO:0007669"/>
    <property type="project" value="UniProtKB-KW"/>
</dbReference>
<evidence type="ECO:0000313" key="14">
    <source>
        <dbReference type="Proteomes" id="UP000233786"/>
    </source>
</evidence>
<dbReference type="Pfam" id="PF00083">
    <property type="entry name" value="Sugar_tr"/>
    <property type="match status" value="2"/>
</dbReference>
<evidence type="ECO:0000313" key="13">
    <source>
        <dbReference type="EMBL" id="PKW16595.1"/>
    </source>
</evidence>
<evidence type="ECO:0000256" key="7">
    <source>
        <dbReference type="ARBA" id="ARBA00022989"/>
    </source>
</evidence>
<reference evidence="13" key="1">
    <citation type="submission" date="2017-12" db="EMBL/GenBank/DDBJ databases">
        <title>Sequencing the genomes of 1000 Actinobacteria strains.</title>
        <authorList>
            <person name="Klenk H.-P."/>
        </authorList>
    </citation>
    <scope>NUCLEOTIDE SEQUENCE [LARGE SCALE GENOMIC DNA]</scope>
    <source>
        <strain evidence="13">DSM 44228</strain>
    </source>
</reference>
<feature type="transmembrane region" description="Helical" evidence="11">
    <location>
        <begin position="329"/>
        <end position="347"/>
    </location>
</feature>
<keyword evidence="5 11" id="KW-0812">Transmembrane</keyword>
<dbReference type="PROSITE" id="PS50850">
    <property type="entry name" value="MFS"/>
    <property type="match status" value="1"/>
</dbReference>